<dbReference type="AlphaFoldDB" id="A0AA86TTW5"/>
<gene>
    <name evidence="2" type="ORF">HINF_LOCUS68230</name>
    <name evidence="1" type="ORF">HINF_LOCUS9558</name>
</gene>
<proteinExistence type="predicted"/>
<evidence type="ECO:0000313" key="1">
    <source>
        <dbReference type="EMBL" id="CAI9921913.1"/>
    </source>
</evidence>
<accession>A0AA86TTW5</accession>
<name>A0AA86TTW5_9EUKA</name>
<dbReference type="Proteomes" id="UP001642409">
    <property type="component" value="Unassembled WGS sequence"/>
</dbReference>
<reference evidence="2 3" key="2">
    <citation type="submission" date="2024-07" db="EMBL/GenBank/DDBJ databases">
        <authorList>
            <person name="Akdeniz Z."/>
        </authorList>
    </citation>
    <scope>NUCLEOTIDE SEQUENCE [LARGE SCALE GENOMIC DNA]</scope>
</reference>
<evidence type="ECO:0000313" key="3">
    <source>
        <dbReference type="Proteomes" id="UP001642409"/>
    </source>
</evidence>
<comment type="caution">
    <text evidence="1">The sequence shown here is derived from an EMBL/GenBank/DDBJ whole genome shotgun (WGS) entry which is preliminary data.</text>
</comment>
<evidence type="ECO:0000313" key="2">
    <source>
        <dbReference type="EMBL" id="CAL6096020.1"/>
    </source>
</evidence>
<organism evidence="1">
    <name type="scientific">Hexamita inflata</name>
    <dbReference type="NCBI Taxonomy" id="28002"/>
    <lineage>
        <taxon>Eukaryota</taxon>
        <taxon>Metamonada</taxon>
        <taxon>Diplomonadida</taxon>
        <taxon>Hexamitidae</taxon>
        <taxon>Hexamitinae</taxon>
        <taxon>Hexamita</taxon>
    </lineage>
</organism>
<keyword evidence="3" id="KW-1185">Reference proteome</keyword>
<reference evidence="1" key="1">
    <citation type="submission" date="2023-06" db="EMBL/GenBank/DDBJ databases">
        <authorList>
            <person name="Kurt Z."/>
        </authorList>
    </citation>
    <scope>NUCLEOTIDE SEQUENCE</scope>
</reference>
<dbReference type="EMBL" id="CAXDID020000481">
    <property type="protein sequence ID" value="CAL6096020.1"/>
    <property type="molecule type" value="Genomic_DNA"/>
</dbReference>
<protein>
    <submittedName>
        <fullName evidence="2">Hypothetical_protein</fullName>
    </submittedName>
</protein>
<dbReference type="EMBL" id="CATOUU010000237">
    <property type="protein sequence ID" value="CAI9921913.1"/>
    <property type="molecule type" value="Genomic_DNA"/>
</dbReference>
<sequence>MGIRTGKRYVIFANSAIQVNLLALTKSEISKYIFLVYLVIGNLIKFNVGCQLSWQSASLAWTRPGVQFPDNPNFYLCQQDEVPSLIASVFMYCLQKIQNLNNQN</sequence>